<dbReference type="EMBL" id="JAGKQH010000004">
    <property type="protein sequence ID" value="KAG6601665.1"/>
    <property type="molecule type" value="Genomic_DNA"/>
</dbReference>
<comment type="caution">
    <text evidence="2">The sequence shown here is derived from an EMBL/GenBank/DDBJ whole genome shotgun (WGS) entry which is preliminary data.</text>
</comment>
<keyword evidence="3" id="KW-1185">Reference proteome</keyword>
<gene>
    <name evidence="2" type="ORF">SDJN03_06898</name>
</gene>
<feature type="non-terminal residue" evidence="2">
    <location>
        <position position="1"/>
    </location>
</feature>
<dbReference type="Proteomes" id="UP000685013">
    <property type="component" value="Chromosome 4"/>
</dbReference>
<sequence length="167" mass="17783">MNSKSLLVDAKSLLLKASPEEEQLYTFICIESQRSGCHHGHLWSEEQLTSYANVGSEGRLSLWSSTTAIVIRGAVVIATHGARSHDSLSSPPWHDIRRGETSGGSIRVSPISSDTPLLASASPSSLSASTLSASKSTTGSILPLLLTTTMPMHPPPPINCYRCIRGS</sequence>
<reference evidence="2 3" key="1">
    <citation type="journal article" date="2021" name="Hortic Res">
        <title>The domestication of Cucurbita argyrosperma as revealed by the genome of its wild relative.</title>
        <authorList>
            <person name="Barrera-Redondo J."/>
            <person name="Sanchez-de la Vega G."/>
            <person name="Aguirre-Liguori J.A."/>
            <person name="Castellanos-Morales G."/>
            <person name="Gutierrez-Guerrero Y.T."/>
            <person name="Aguirre-Dugua X."/>
            <person name="Aguirre-Planter E."/>
            <person name="Tenaillon M.I."/>
            <person name="Lira-Saade R."/>
            <person name="Eguiarte L.E."/>
        </authorList>
    </citation>
    <scope>NUCLEOTIDE SEQUENCE [LARGE SCALE GENOMIC DNA]</scope>
    <source>
        <strain evidence="2">JBR-2021</strain>
    </source>
</reference>
<evidence type="ECO:0000256" key="1">
    <source>
        <dbReference type="SAM" id="MobiDB-lite"/>
    </source>
</evidence>
<organism evidence="2 3">
    <name type="scientific">Cucurbita argyrosperma subsp. sororia</name>
    <dbReference type="NCBI Taxonomy" id="37648"/>
    <lineage>
        <taxon>Eukaryota</taxon>
        <taxon>Viridiplantae</taxon>
        <taxon>Streptophyta</taxon>
        <taxon>Embryophyta</taxon>
        <taxon>Tracheophyta</taxon>
        <taxon>Spermatophyta</taxon>
        <taxon>Magnoliopsida</taxon>
        <taxon>eudicotyledons</taxon>
        <taxon>Gunneridae</taxon>
        <taxon>Pentapetalae</taxon>
        <taxon>rosids</taxon>
        <taxon>fabids</taxon>
        <taxon>Cucurbitales</taxon>
        <taxon>Cucurbitaceae</taxon>
        <taxon>Cucurbiteae</taxon>
        <taxon>Cucurbita</taxon>
    </lineage>
</organism>
<accession>A0AAV6NRF8</accession>
<protein>
    <submittedName>
        <fullName evidence="2">Uncharacterized protein</fullName>
    </submittedName>
</protein>
<proteinExistence type="predicted"/>
<name>A0AAV6NRF8_9ROSI</name>
<feature type="region of interest" description="Disordered" evidence="1">
    <location>
        <begin position="84"/>
        <end position="108"/>
    </location>
</feature>
<evidence type="ECO:0000313" key="3">
    <source>
        <dbReference type="Proteomes" id="UP000685013"/>
    </source>
</evidence>
<dbReference type="AlphaFoldDB" id="A0AAV6NRF8"/>
<evidence type="ECO:0000313" key="2">
    <source>
        <dbReference type="EMBL" id="KAG6601665.1"/>
    </source>
</evidence>